<dbReference type="Proteomes" id="UP000196052">
    <property type="component" value="Unassembled WGS sequence"/>
</dbReference>
<evidence type="ECO:0000313" key="2">
    <source>
        <dbReference type="Proteomes" id="UP000196052"/>
    </source>
</evidence>
<name>A0A1C4A1B7_9BACI</name>
<proteinExistence type="predicted"/>
<evidence type="ECO:0000313" key="1">
    <source>
        <dbReference type="EMBL" id="SCB88306.1"/>
    </source>
</evidence>
<organism evidence="1 2">
    <name type="scientific">Bacillus wiedmannii</name>
    <dbReference type="NCBI Taxonomy" id="1890302"/>
    <lineage>
        <taxon>Bacteria</taxon>
        <taxon>Bacillati</taxon>
        <taxon>Bacillota</taxon>
        <taxon>Bacilli</taxon>
        <taxon>Bacillales</taxon>
        <taxon>Bacillaceae</taxon>
        <taxon>Bacillus</taxon>
        <taxon>Bacillus cereus group</taxon>
    </lineage>
</organism>
<protein>
    <submittedName>
        <fullName evidence="1">Uncharacterized protein</fullName>
    </submittedName>
</protein>
<accession>A0A1C4A1B7</accession>
<sequence length="10" mass="1227">MEKKKQSIVH</sequence>
<gene>
    <name evidence="1" type="ORF">BC05F1_00622</name>
</gene>
<reference evidence="2" key="1">
    <citation type="submission" date="2016-08" db="EMBL/GenBank/DDBJ databases">
        <authorList>
            <person name="Loux V."/>
            <person name="Rue O."/>
        </authorList>
    </citation>
    <scope>NUCLEOTIDE SEQUENCE [LARGE SCALE GENOMIC DNA]</scope>
    <source>
        <strain evidence="2">INRA Bc05-F1</strain>
    </source>
</reference>
<dbReference type="EMBL" id="FMBE01000011">
    <property type="protein sequence ID" value="SCB88306.1"/>
    <property type="molecule type" value="Genomic_DNA"/>
</dbReference>